<evidence type="ECO:0000313" key="1">
    <source>
        <dbReference type="EMBL" id="CAG7786328.1"/>
    </source>
</evidence>
<dbReference type="EMBL" id="CAJVCH010315431">
    <property type="protein sequence ID" value="CAG7786328.1"/>
    <property type="molecule type" value="Genomic_DNA"/>
</dbReference>
<sequence length="44" mass="4853">MDEVALGTKMYPSTGPDEQKAWTRLDKSAQSIILDTVEPEVKSS</sequence>
<accession>A0A8J2P985</accession>
<comment type="caution">
    <text evidence="1">The sequence shown here is derived from an EMBL/GenBank/DDBJ whole genome shotgun (WGS) entry which is preliminary data.</text>
</comment>
<reference evidence="1" key="1">
    <citation type="submission" date="2021-06" db="EMBL/GenBank/DDBJ databases">
        <authorList>
            <person name="Hodson N. C."/>
            <person name="Mongue J. A."/>
            <person name="Jaron S. K."/>
        </authorList>
    </citation>
    <scope>NUCLEOTIDE SEQUENCE</scope>
</reference>
<feature type="non-terminal residue" evidence="1">
    <location>
        <position position="44"/>
    </location>
</feature>
<name>A0A8J2P985_9HEXA</name>
<keyword evidence="2" id="KW-1185">Reference proteome</keyword>
<evidence type="ECO:0000313" key="2">
    <source>
        <dbReference type="Proteomes" id="UP000708208"/>
    </source>
</evidence>
<dbReference type="AlphaFoldDB" id="A0A8J2P985"/>
<dbReference type="Proteomes" id="UP000708208">
    <property type="component" value="Unassembled WGS sequence"/>
</dbReference>
<protein>
    <submittedName>
        <fullName evidence="1">Uncharacterized protein</fullName>
    </submittedName>
</protein>
<organism evidence="1 2">
    <name type="scientific">Allacma fusca</name>
    <dbReference type="NCBI Taxonomy" id="39272"/>
    <lineage>
        <taxon>Eukaryota</taxon>
        <taxon>Metazoa</taxon>
        <taxon>Ecdysozoa</taxon>
        <taxon>Arthropoda</taxon>
        <taxon>Hexapoda</taxon>
        <taxon>Collembola</taxon>
        <taxon>Symphypleona</taxon>
        <taxon>Sminthuridae</taxon>
        <taxon>Allacma</taxon>
    </lineage>
</organism>
<dbReference type="OrthoDB" id="8195427at2759"/>
<proteinExistence type="predicted"/>
<gene>
    <name evidence="1" type="ORF">AFUS01_LOCUS24900</name>
</gene>